<dbReference type="RefSeq" id="WP_135070956.1">
    <property type="nucleotide sequence ID" value="NZ_SPSB01000001.1"/>
</dbReference>
<dbReference type="EMBL" id="SPSB01000001">
    <property type="protein sequence ID" value="TFV97744.1"/>
    <property type="molecule type" value="Genomic_DNA"/>
</dbReference>
<dbReference type="OrthoDB" id="822980at2"/>
<keyword evidence="2" id="KW-1185">Reference proteome</keyword>
<evidence type="ECO:0000313" key="2">
    <source>
        <dbReference type="Proteomes" id="UP000297647"/>
    </source>
</evidence>
<protein>
    <submittedName>
        <fullName evidence="1">Uncharacterized protein</fullName>
    </submittedName>
</protein>
<name>A0A4Y9QYX8_9BACT</name>
<dbReference type="AlphaFoldDB" id="A0A4Y9QYX8"/>
<evidence type="ECO:0000313" key="1">
    <source>
        <dbReference type="EMBL" id="TFV97744.1"/>
    </source>
</evidence>
<accession>A0A4Y9QYX8</accession>
<dbReference type="Proteomes" id="UP000297647">
    <property type="component" value="Unassembled WGS sequence"/>
</dbReference>
<organism evidence="1 2">
    <name type="scientific">Algoriphagus kandeliae</name>
    <dbReference type="NCBI Taxonomy" id="2562278"/>
    <lineage>
        <taxon>Bacteria</taxon>
        <taxon>Pseudomonadati</taxon>
        <taxon>Bacteroidota</taxon>
        <taxon>Cytophagia</taxon>
        <taxon>Cytophagales</taxon>
        <taxon>Cyclobacteriaceae</taxon>
        <taxon>Algoriphagus</taxon>
    </lineage>
</organism>
<proteinExistence type="predicted"/>
<comment type="caution">
    <text evidence="1">The sequence shown here is derived from an EMBL/GenBank/DDBJ whole genome shotgun (WGS) entry which is preliminary data.</text>
</comment>
<sequence length="251" mass="27494">MKYKISIPVFFKVNSNTLKCSIDLKKIKMKKNYFLGKNLLILLTGSLIATSCMTDAESPVIQDDQVEIALEDIGQTGEENLRKGGFMAYQDVFSNQIFALDKNFKVVIDPEKNFPDIKYLPGFGFGKSRGLGKSFSFINQEVIDFSTSKGAPAKYIFMNDLMKLGLNLDEIPENASTIIVNERGHALFMVSGENEASFPDADGIRTFSADVTILGGTKIFKDATGSGTVSGWYNGSTGEGESTVTAEIKLK</sequence>
<gene>
    <name evidence="1" type="ORF">E4S40_03630</name>
</gene>
<reference evidence="1 2" key="1">
    <citation type="submission" date="2019-03" db="EMBL/GenBank/DDBJ databases">
        <title>Algoriphagus sp. nov, a new strain isolated from root system soil of mangrove plant Kandelia.</title>
        <authorList>
            <person name="Yin Q."/>
            <person name="Wang K."/>
            <person name="Song Z."/>
        </authorList>
    </citation>
    <scope>NUCLEOTIDE SEQUENCE [LARGE SCALE GENOMIC DNA]</scope>
    <source>
        <strain evidence="1 2">XY-J91</strain>
    </source>
</reference>